<accession>A0A2K1JR23</accession>
<dbReference type="Gramene" id="Pp3c12_16530V3.1">
    <property type="protein sequence ID" value="PAC:32974205.CDS.1"/>
    <property type="gene ID" value="Pp3c12_16530"/>
</dbReference>
<sequence length="131" mass="14903">MQNNPSSSFLHTNFKWTQCIFAQKLSKRFGIVKTIWTLLCGLSLWEILLEQNDRAFTNADWPTGKTTNRIWQGLIDYACIAGLKYLQQHQKKPERVGTRFLLTARVTTILSAQDLVGTSDGTQTGQDLRVV</sequence>
<name>A0A2K1JR23_PHYPA</name>
<dbReference type="OMA" id="IDYACIA"/>
<protein>
    <submittedName>
        <fullName evidence="1 2">Uncharacterized protein</fullName>
    </submittedName>
</protein>
<evidence type="ECO:0000313" key="3">
    <source>
        <dbReference type="Proteomes" id="UP000006727"/>
    </source>
</evidence>
<evidence type="ECO:0000313" key="1">
    <source>
        <dbReference type="EMBL" id="PNR43985.1"/>
    </source>
</evidence>
<dbReference type="Proteomes" id="UP000006727">
    <property type="component" value="Chromosome 12"/>
</dbReference>
<dbReference type="EnsemblPlants" id="Pp3c12_16530V3.1">
    <property type="protein sequence ID" value="PAC:32974205.CDS.1"/>
    <property type="gene ID" value="Pp3c12_16530"/>
</dbReference>
<organism evidence="1">
    <name type="scientific">Physcomitrium patens</name>
    <name type="common">Spreading-leaved earth moss</name>
    <name type="synonym">Physcomitrella patens</name>
    <dbReference type="NCBI Taxonomy" id="3218"/>
    <lineage>
        <taxon>Eukaryota</taxon>
        <taxon>Viridiplantae</taxon>
        <taxon>Streptophyta</taxon>
        <taxon>Embryophyta</taxon>
        <taxon>Bryophyta</taxon>
        <taxon>Bryophytina</taxon>
        <taxon>Bryopsida</taxon>
        <taxon>Funariidae</taxon>
        <taxon>Funariales</taxon>
        <taxon>Funariaceae</taxon>
        <taxon>Physcomitrium</taxon>
    </lineage>
</organism>
<evidence type="ECO:0000313" key="2">
    <source>
        <dbReference type="EnsemblPlants" id="PAC:32974205.CDS.1"/>
    </source>
</evidence>
<reference evidence="1 3" key="1">
    <citation type="journal article" date="2008" name="Science">
        <title>The Physcomitrella genome reveals evolutionary insights into the conquest of land by plants.</title>
        <authorList>
            <person name="Rensing S."/>
            <person name="Lang D."/>
            <person name="Zimmer A."/>
            <person name="Terry A."/>
            <person name="Salamov A."/>
            <person name="Shapiro H."/>
            <person name="Nishiyama T."/>
            <person name="Perroud P.-F."/>
            <person name="Lindquist E."/>
            <person name="Kamisugi Y."/>
            <person name="Tanahashi T."/>
            <person name="Sakakibara K."/>
            <person name="Fujita T."/>
            <person name="Oishi K."/>
            <person name="Shin-I T."/>
            <person name="Kuroki Y."/>
            <person name="Toyoda A."/>
            <person name="Suzuki Y."/>
            <person name="Hashimoto A."/>
            <person name="Yamaguchi K."/>
            <person name="Sugano A."/>
            <person name="Kohara Y."/>
            <person name="Fujiyama A."/>
            <person name="Anterola A."/>
            <person name="Aoki S."/>
            <person name="Ashton N."/>
            <person name="Barbazuk W.B."/>
            <person name="Barker E."/>
            <person name="Bennetzen J."/>
            <person name="Bezanilla M."/>
            <person name="Blankenship R."/>
            <person name="Cho S.H."/>
            <person name="Dutcher S."/>
            <person name="Estelle M."/>
            <person name="Fawcett J.A."/>
            <person name="Gundlach H."/>
            <person name="Hanada K."/>
            <person name="Heyl A."/>
            <person name="Hicks K.A."/>
            <person name="Hugh J."/>
            <person name="Lohr M."/>
            <person name="Mayer K."/>
            <person name="Melkozernov A."/>
            <person name="Murata T."/>
            <person name="Nelson D."/>
            <person name="Pils B."/>
            <person name="Prigge M."/>
            <person name="Reiss B."/>
            <person name="Renner T."/>
            <person name="Rombauts S."/>
            <person name="Rushton P."/>
            <person name="Sanderfoot A."/>
            <person name="Schween G."/>
            <person name="Shiu S.-H."/>
            <person name="Stueber K."/>
            <person name="Theodoulou F.L."/>
            <person name="Tu H."/>
            <person name="Van de Peer Y."/>
            <person name="Verrier P.J."/>
            <person name="Waters E."/>
            <person name="Wood A."/>
            <person name="Yang L."/>
            <person name="Cove D."/>
            <person name="Cuming A."/>
            <person name="Hasebe M."/>
            <person name="Lucas S."/>
            <person name="Mishler D.B."/>
            <person name="Reski R."/>
            <person name="Grigoriev I."/>
            <person name="Quatrano R.S."/>
            <person name="Boore J.L."/>
        </authorList>
    </citation>
    <scope>NUCLEOTIDE SEQUENCE [LARGE SCALE GENOMIC DNA]</scope>
    <source>
        <strain evidence="2 3">cv. Gransden 2004</strain>
    </source>
</reference>
<reference evidence="2" key="3">
    <citation type="submission" date="2020-12" db="UniProtKB">
        <authorList>
            <consortium name="EnsemblPlants"/>
        </authorList>
    </citation>
    <scope>IDENTIFICATION</scope>
</reference>
<dbReference type="InParanoid" id="A0A2K1JR23"/>
<reference evidence="1 3" key="2">
    <citation type="journal article" date="2018" name="Plant J.">
        <title>The Physcomitrella patens chromosome-scale assembly reveals moss genome structure and evolution.</title>
        <authorList>
            <person name="Lang D."/>
            <person name="Ullrich K.K."/>
            <person name="Murat F."/>
            <person name="Fuchs J."/>
            <person name="Jenkins J."/>
            <person name="Haas F.B."/>
            <person name="Piednoel M."/>
            <person name="Gundlach H."/>
            <person name="Van Bel M."/>
            <person name="Meyberg R."/>
            <person name="Vives C."/>
            <person name="Morata J."/>
            <person name="Symeonidi A."/>
            <person name="Hiss M."/>
            <person name="Muchero W."/>
            <person name="Kamisugi Y."/>
            <person name="Saleh O."/>
            <person name="Blanc G."/>
            <person name="Decker E.L."/>
            <person name="van Gessel N."/>
            <person name="Grimwood J."/>
            <person name="Hayes R.D."/>
            <person name="Graham S.W."/>
            <person name="Gunter L.E."/>
            <person name="McDaniel S.F."/>
            <person name="Hoernstein S.N.W."/>
            <person name="Larsson A."/>
            <person name="Li F.W."/>
            <person name="Perroud P.F."/>
            <person name="Phillips J."/>
            <person name="Ranjan P."/>
            <person name="Rokshar D.S."/>
            <person name="Rothfels C.J."/>
            <person name="Schneider L."/>
            <person name="Shu S."/>
            <person name="Stevenson D.W."/>
            <person name="Thummler F."/>
            <person name="Tillich M."/>
            <person name="Villarreal Aguilar J.C."/>
            <person name="Widiez T."/>
            <person name="Wong G.K."/>
            <person name="Wymore A."/>
            <person name="Zhang Y."/>
            <person name="Zimmer A.D."/>
            <person name="Quatrano R.S."/>
            <person name="Mayer K.F.X."/>
            <person name="Goodstein D."/>
            <person name="Casacuberta J.M."/>
            <person name="Vandepoele K."/>
            <person name="Reski R."/>
            <person name="Cuming A.C."/>
            <person name="Tuskan G.A."/>
            <person name="Maumus F."/>
            <person name="Salse J."/>
            <person name="Schmutz J."/>
            <person name="Rensing S.A."/>
        </authorList>
    </citation>
    <scope>NUCLEOTIDE SEQUENCE [LARGE SCALE GENOMIC DNA]</scope>
    <source>
        <strain evidence="2 3">cv. Gransden 2004</strain>
    </source>
</reference>
<keyword evidence="3" id="KW-1185">Reference proteome</keyword>
<gene>
    <name evidence="1" type="ORF">PHYPA_016368</name>
</gene>
<dbReference type="AlphaFoldDB" id="A0A2K1JR23"/>
<dbReference type="EMBL" id="ABEU02000012">
    <property type="protein sequence ID" value="PNR43985.1"/>
    <property type="molecule type" value="Genomic_DNA"/>
</dbReference>
<proteinExistence type="predicted"/>